<comment type="caution">
    <text evidence="5">The sequence shown here is derived from an EMBL/GenBank/DDBJ whole genome shotgun (WGS) entry which is preliminary data.</text>
</comment>
<dbReference type="EMBL" id="JBBXMP010000074">
    <property type="protein sequence ID" value="KAL0063786.1"/>
    <property type="molecule type" value="Genomic_DNA"/>
</dbReference>
<name>A0ABR2ZQ26_9AGAR</name>
<comment type="similarity">
    <text evidence="1">Belongs to the TEC1 family.</text>
</comment>
<feature type="DNA-binding region" description="TEA" evidence="2">
    <location>
        <begin position="36"/>
        <end position="111"/>
    </location>
</feature>
<evidence type="ECO:0000256" key="3">
    <source>
        <dbReference type="SAM" id="MobiDB-lite"/>
    </source>
</evidence>
<evidence type="ECO:0000313" key="5">
    <source>
        <dbReference type="EMBL" id="KAL0063786.1"/>
    </source>
</evidence>
<evidence type="ECO:0000256" key="2">
    <source>
        <dbReference type="PROSITE-ProRule" id="PRU00505"/>
    </source>
</evidence>
<dbReference type="SMART" id="SM00426">
    <property type="entry name" value="TEA"/>
    <property type="match status" value="1"/>
</dbReference>
<proteinExistence type="inferred from homology"/>
<feature type="region of interest" description="Disordered" evidence="3">
    <location>
        <begin position="144"/>
        <end position="163"/>
    </location>
</feature>
<keyword evidence="6" id="KW-1185">Reference proteome</keyword>
<dbReference type="InterPro" id="IPR038096">
    <property type="entry name" value="TEA/ATTS_sf"/>
</dbReference>
<dbReference type="Proteomes" id="UP001437256">
    <property type="component" value="Unassembled WGS sequence"/>
</dbReference>
<organism evidence="5 6">
    <name type="scientific">Marasmius tenuissimus</name>
    <dbReference type="NCBI Taxonomy" id="585030"/>
    <lineage>
        <taxon>Eukaryota</taxon>
        <taxon>Fungi</taxon>
        <taxon>Dikarya</taxon>
        <taxon>Basidiomycota</taxon>
        <taxon>Agaricomycotina</taxon>
        <taxon>Agaricomycetes</taxon>
        <taxon>Agaricomycetidae</taxon>
        <taxon>Agaricales</taxon>
        <taxon>Marasmiineae</taxon>
        <taxon>Marasmiaceae</taxon>
        <taxon>Marasmius</taxon>
    </lineage>
</organism>
<dbReference type="InterPro" id="IPR000818">
    <property type="entry name" value="TEA/ATTS_dom"/>
</dbReference>
<dbReference type="Pfam" id="PF01285">
    <property type="entry name" value="TEA"/>
    <property type="match status" value="1"/>
</dbReference>
<dbReference type="Gene3D" id="6.10.20.40">
    <property type="entry name" value="TEA/ATTS domain"/>
    <property type="match status" value="1"/>
</dbReference>
<gene>
    <name evidence="5" type="ORF">AAF712_009343</name>
</gene>
<evidence type="ECO:0000259" key="4">
    <source>
        <dbReference type="PROSITE" id="PS51088"/>
    </source>
</evidence>
<protein>
    <recommendedName>
        <fullName evidence="4">TEA domain-containing protein</fullName>
    </recommendedName>
</protein>
<feature type="region of interest" description="Disordered" evidence="3">
    <location>
        <begin position="381"/>
        <end position="400"/>
    </location>
</feature>
<dbReference type="PROSITE" id="PS51088">
    <property type="entry name" value="TEA_2"/>
    <property type="match status" value="1"/>
</dbReference>
<evidence type="ECO:0000313" key="6">
    <source>
        <dbReference type="Proteomes" id="UP001437256"/>
    </source>
</evidence>
<evidence type="ECO:0000256" key="1">
    <source>
        <dbReference type="ARBA" id="ARBA00008421"/>
    </source>
</evidence>
<reference evidence="5 6" key="1">
    <citation type="submission" date="2024-05" db="EMBL/GenBank/DDBJ databases">
        <title>A draft genome resource for the thread blight pathogen Marasmius tenuissimus strain MS-2.</title>
        <authorList>
            <person name="Yulfo-Soto G.E."/>
            <person name="Baruah I.K."/>
            <person name="Amoako-Attah I."/>
            <person name="Bukari Y."/>
            <person name="Meinhardt L.W."/>
            <person name="Bailey B.A."/>
            <person name="Cohen S.P."/>
        </authorList>
    </citation>
    <scope>NUCLEOTIDE SEQUENCE [LARGE SCALE GENOMIC DNA]</scope>
    <source>
        <strain evidence="5 6">MS-2</strain>
    </source>
</reference>
<feature type="compositionally biased region" description="Basic and acidic residues" evidence="3">
    <location>
        <begin position="385"/>
        <end position="400"/>
    </location>
</feature>
<feature type="domain" description="TEA" evidence="4">
    <location>
        <begin position="36"/>
        <end position="111"/>
    </location>
</feature>
<accession>A0ABR2ZQ26</accession>
<sequence length="500" mass="55550">MEYAQTGSDRSVTNTSVVASIKGELSRDRKKRRFLGSTGELIWSPELEAALMDGLREYQPHFFTRHENAIGRFPQRNRWLSEHISKVTGKYRTPKQVGAGFNVLEHLARMRKVRRFFVSVALNGSHHLDLSLVLRILGAPRPRPRPSSIYPSPCRDSSPSQLSFSGPLDHPDDLWSSPLVDCAPAHTSVNIHLHDHTTDTVAYFWNIDGKSDIVTLSQTPPRFPLIDTTLPEATFHSSRFVLNGTAPIIFFTSPVAISSSDCLSWFQATVRGTVLYAEYAKIWTEPALTSHSRLGSGCKSVYESRLGSGLWGRLQQLGIDDIYECIITHRITRRDSMQLSSTAVGPMALFSLSYRFTPSTQDLPSPTPEKEPLTLDTSILLDHQGNSDRDVPRATVGRRDDQNLDALAQPVYDRNANTPSPFHASQENLAGIPPFSHDSTGPFCNSLLGSNNSQVQENLWSDFDMLFAEDLSSNVLATISGDGRGSSQLSWTIESDGFLF</sequence>